<dbReference type="InterPro" id="IPR036034">
    <property type="entry name" value="PDZ_sf"/>
</dbReference>
<evidence type="ECO:0000256" key="5">
    <source>
        <dbReference type="ARBA" id="ARBA00022525"/>
    </source>
</evidence>
<comment type="function">
    <text evidence="11 12">Interleukin-16 stimulates a migratory response in CD4+ lymphocytes, monocytes, and eosinophils. Primes CD4+ T-cells for IL-2 and IL-15 responsiveness. Also induces T-lymphocyte expression of interleukin 2 receptor. Ligand for CD4.</text>
</comment>
<keyword evidence="2 12" id="KW-0963">Cytoplasm</keyword>
<dbReference type="PANTHER" id="PTHR48484">
    <property type="entry name" value="PRO-INTERLEUKIN-16"/>
    <property type="match status" value="1"/>
</dbReference>
<dbReference type="GO" id="GO:0030595">
    <property type="term" value="P:leukocyte chemotaxis"/>
    <property type="evidence" value="ECO:0007669"/>
    <property type="project" value="TreeGrafter"/>
</dbReference>
<dbReference type="PROSITE" id="PS50106">
    <property type="entry name" value="PDZ"/>
    <property type="match status" value="4"/>
</dbReference>
<name>A0A3B4UEK8_SERDU</name>
<dbReference type="GO" id="GO:0005125">
    <property type="term" value="F:cytokine activity"/>
    <property type="evidence" value="ECO:0007669"/>
    <property type="project" value="UniProtKB-KW"/>
</dbReference>
<keyword evidence="5 12" id="KW-0964">Secreted</keyword>
<evidence type="ECO:0000313" key="15">
    <source>
        <dbReference type="Ensembl" id="ENSSDUP00000017111.1"/>
    </source>
</evidence>
<dbReference type="GO" id="GO:0005634">
    <property type="term" value="C:nucleus"/>
    <property type="evidence" value="ECO:0007669"/>
    <property type="project" value="UniProtKB-SubCell"/>
</dbReference>
<keyword evidence="4 12" id="KW-0202">Cytokine</keyword>
<dbReference type="STRING" id="41447.ENSSDUP00000017111"/>
<reference evidence="15" key="1">
    <citation type="submission" date="2025-08" db="UniProtKB">
        <authorList>
            <consortium name="Ensembl"/>
        </authorList>
    </citation>
    <scope>IDENTIFICATION</scope>
</reference>
<feature type="compositionally biased region" description="Polar residues" evidence="13">
    <location>
        <begin position="817"/>
        <end position="834"/>
    </location>
</feature>
<feature type="compositionally biased region" description="Polar residues" evidence="13">
    <location>
        <begin position="139"/>
        <end position="148"/>
    </location>
</feature>
<dbReference type="InterPro" id="IPR020450">
    <property type="entry name" value="IL-16"/>
</dbReference>
<feature type="compositionally biased region" description="Basic and acidic residues" evidence="13">
    <location>
        <begin position="868"/>
        <end position="891"/>
    </location>
</feature>
<dbReference type="Pfam" id="PF00595">
    <property type="entry name" value="PDZ"/>
    <property type="match status" value="4"/>
</dbReference>
<dbReference type="InterPro" id="IPR001478">
    <property type="entry name" value="PDZ"/>
</dbReference>
<keyword evidence="8" id="KW-0805">Transcription regulation</keyword>
<dbReference type="GO" id="GO:0042609">
    <property type="term" value="F:CD4 receptor binding"/>
    <property type="evidence" value="ECO:0007669"/>
    <property type="project" value="TreeGrafter"/>
</dbReference>
<sequence length="1307" mass="142957">MFEQVCYISPACCNIQSTEGYLSAYGLPHHCNIAAKACSVLVQATGILHFHSPQAQSFLLLNWRKTLSFFFKTVLTEFSNCSPERPSPLGFGPAGRSELQAHTYTHTLTAMPQRYSHQRRKASTAAARRMERRHRDQGKSSINNSTGSHNHRSKKLAMLSRYQQQSEKRGGSKADDQLHQTNTLRETKRSIRRSFSIKPVHRPSRSLSSAQLVHSFSNMPAFIICNIVLMKGHGKGLGFSIVGGRDSMYGPMGIYVKTIFPGGAAATDGRLQEGDEILELNGESLHGLTHDEALHKFKQIKKGLLTLVVRTSLRVEALCGQAQVAQLCRSRSLSSTTGMARISADMGDSNYLNNSCNNTLSIPGQPAKPRDRIMMEIILQKEVGVGLGIGLCCVPSNDGCPGIYIHTLSPGSVAHMDGRLRCGDEIMEINDTVVYNMALNDVYTVLSQCTPGPVHIIISRHPDPKVSEQQLNEAITLAVENSKLRKDKSQWSIDGLRRLESCSHSRQRCEHCLEKSFSQLSVRRAQKTMTRSCSDNTNSHHYNHCLALHNLHNTHHNPPARVHSLDTPKSMTDTWSENRLSVPVYPDEKYKIPYNSPASNFRVRAAPRWYCWPHDVTSEEGYNGDSSGSSRESPVRDEGLEPSSHTKQIREKSEGSKEDITHPDSSAAYHSTASFLCSQPKRAALRRQARVEQHTQEQLQDPWVRLSDSSPEELPEIHRRHTACHYPQPVNILSKPAAMSDEENTSEFNGTATDVNSDPLSHVTPEDTSETPPESKRGPPVAPKPAWFRQSLRKIRDEQGQKKQTKPAEQRPAVGFQSRSFGVRSPSSASNLSIKQKIHSFETFSSPESGEKGGNRRPVTPSSSLPLMEKESRSHPASREDCGNSKHEVPKEIQSNQSASVQETGDSTVTSSTPEACSQTTAKSCEDEPPFTQTPTDLPPSDTISTDLDSEIKDSAPSKDDRDVLPSEQESELETADLSEVPPPATSMRSNQNEGEGPPEGAKGDGAQNQGKGLDGEGLGKILAFSNQVSQALMRSLPMNSSHGNLQDQSAVAVSNPEDLATLREWTIERGERGTRDETGVTSASAYSVISAIPSQEIQGMIQEVSTLDEDTLKQLVDIHVVILHKEEGAGLGFSIAGGSDLESKALTVHKVFPSCLAAQEGTIQKGDEVLSINGQTLRGVTHADATAALRQARSLKLAVVVVCKRAGEEGREGGVEEQGSVVSLEKGAGGVGFTLEGGKGSIHGDRPLVISRIFTEQSGLQCGDELLQVQGVSLQDMTRFEAWNMVKALPEGLITVVIRRRQGGAE</sequence>
<feature type="domain" description="PDZ" evidence="14">
    <location>
        <begin position="1121"/>
        <end position="1193"/>
    </location>
</feature>
<dbReference type="CDD" id="cd06762">
    <property type="entry name" value="PDZ6_PDZD2-PDZ3_hPro-IL-16-like"/>
    <property type="match status" value="1"/>
</dbReference>
<feature type="domain" description="PDZ" evidence="14">
    <location>
        <begin position="1222"/>
        <end position="1302"/>
    </location>
</feature>
<feature type="domain" description="PDZ" evidence="14">
    <location>
        <begin position="376"/>
        <end position="446"/>
    </location>
</feature>
<proteinExistence type="predicted"/>
<feature type="compositionally biased region" description="Basic and acidic residues" evidence="13">
    <location>
        <begin position="794"/>
        <end position="809"/>
    </location>
</feature>
<evidence type="ECO:0000256" key="10">
    <source>
        <dbReference type="ARBA" id="ARBA00023242"/>
    </source>
</evidence>
<evidence type="ECO:0000256" key="4">
    <source>
        <dbReference type="ARBA" id="ARBA00022514"/>
    </source>
</evidence>
<dbReference type="GO" id="GO:0005615">
    <property type="term" value="C:extracellular space"/>
    <property type="evidence" value="ECO:0007669"/>
    <property type="project" value="UniProtKB-KW"/>
</dbReference>
<dbReference type="Proteomes" id="UP000261420">
    <property type="component" value="Unplaced"/>
</dbReference>
<keyword evidence="7" id="KW-0677">Repeat</keyword>
<feature type="compositionally biased region" description="Polar residues" evidence="13">
    <location>
        <begin position="746"/>
        <end position="759"/>
    </location>
</feature>
<feature type="compositionally biased region" description="Basic and acidic residues" evidence="13">
    <location>
        <begin position="166"/>
        <end position="178"/>
    </location>
</feature>
<dbReference type="FunFam" id="2.30.42.10:FF:000102">
    <property type="entry name" value="Putative pro-interleukin-16"/>
    <property type="match status" value="1"/>
</dbReference>
<feature type="region of interest" description="Disordered" evidence="13">
    <location>
        <begin position="111"/>
        <end position="207"/>
    </location>
</feature>
<keyword evidence="6" id="KW-0597">Phosphoprotein</keyword>
<dbReference type="GO" id="GO:0050930">
    <property type="term" value="P:induction of positive chemotaxis"/>
    <property type="evidence" value="ECO:0007669"/>
    <property type="project" value="InterPro"/>
</dbReference>
<evidence type="ECO:0000259" key="14">
    <source>
        <dbReference type="PROSITE" id="PS50106"/>
    </source>
</evidence>
<keyword evidence="3 12" id="KW-0145">Chemotaxis</keyword>
<evidence type="ECO:0000256" key="8">
    <source>
        <dbReference type="ARBA" id="ARBA00023015"/>
    </source>
</evidence>
<evidence type="ECO:0000256" key="7">
    <source>
        <dbReference type="ARBA" id="ARBA00022737"/>
    </source>
</evidence>
<feature type="region of interest" description="Disordered" evidence="13">
    <location>
        <begin position="619"/>
        <end position="667"/>
    </location>
</feature>
<dbReference type="PANTHER" id="PTHR48484:SF2">
    <property type="entry name" value="PRO-INTERLEUKIN-16"/>
    <property type="match status" value="1"/>
</dbReference>
<evidence type="ECO:0000256" key="9">
    <source>
        <dbReference type="ARBA" id="ARBA00023163"/>
    </source>
</evidence>
<evidence type="ECO:0000313" key="16">
    <source>
        <dbReference type="Proteomes" id="UP000261420"/>
    </source>
</evidence>
<accession>A0A3B4UEK8</accession>
<evidence type="ECO:0000256" key="3">
    <source>
        <dbReference type="ARBA" id="ARBA00022500"/>
    </source>
</evidence>
<feature type="compositionally biased region" description="Basic and acidic residues" evidence="13">
    <location>
        <begin position="950"/>
        <end position="965"/>
    </location>
</feature>
<dbReference type="SUPFAM" id="SSF50156">
    <property type="entry name" value="PDZ domain-like"/>
    <property type="match status" value="4"/>
</dbReference>
<reference evidence="15" key="2">
    <citation type="submission" date="2025-09" db="UniProtKB">
        <authorList>
            <consortium name="Ensembl"/>
        </authorList>
    </citation>
    <scope>IDENTIFICATION</scope>
</reference>
<evidence type="ECO:0000256" key="1">
    <source>
        <dbReference type="ARBA" id="ARBA00004123"/>
    </source>
</evidence>
<dbReference type="FunFam" id="2.30.42.10:FF:000122">
    <property type="entry name" value="Pro-interleukin-16"/>
    <property type="match status" value="1"/>
</dbReference>
<dbReference type="GO" id="GO:0005737">
    <property type="term" value="C:cytoplasm"/>
    <property type="evidence" value="ECO:0007669"/>
    <property type="project" value="UniProtKB-SubCell"/>
</dbReference>
<gene>
    <name evidence="12" type="primary">IL16</name>
</gene>
<dbReference type="SMART" id="SM00228">
    <property type="entry name" value="PDZ"/>
    <property type="match status" value="4"/>
</dbReference>
<evidence type="ECO:0000256" key="2">
    <source>
        <dbReference type="ARBA" id="ARBA00022490"/>
    </source>
</evidence>
<dbReference type="CDD" id="cd06759">
    <property type="entry name" value="PDZ3_PDZD2-PDZ1_hPro-IL-16-like"/>
    <property type="match status" value="1"/>
</dbReference>
<keyword evidence="16" id="KW-1185">Reference proteome</keyword>
<dbReference type="GeneTree" id="ENSGT00940000156178"/>
<feature type="compositionally biased region" description="Basic and acidic residues" evidence="13">
    <location>
        <begin position="648"/>
        <end position="662"/>
    </location>
</feature>
<organism evidence="15 16">
    <name type="scientific">Seriola dumerili</name>
    <name type="common">Greater amberjack</name>
    <name type="synonym">Caranx dumerili</name>
    <dbReference type="NCBI Taxonomy" id="41447"/>
    <lineage>
        <taxon>Eukaryota</taxon>
        <taxon>Metazoa</taxon>
        <taxon>Chordata</taxon>
        <taxon>Craniata</taxon>
        <taxon>Vertebrata</taxon>
        <taxon>Euteleostomi</taxon>
        <taxon>Actinopterygii</taxon>
        <taxon>Neopterygii</taxon>
        <taxon>Teleostei</taxon>
        <taxon>Neoteleostei</taxon>
        <taxon>Acanthomorphata</taxon>
        <taxon>Carangaria</taxon>
        <taxon>Carangiformes</taxon>
        <taxon>Carangidae</taxon>
        <taxon>Seriola</taxon>
    </lineage>
</organism>
<keyword evidence="9" id="KW-0804">Transcription</keyword>
<dbReference type="FunFam" id="2.30.42.10:FF:000127">
    <property type="entry name" value="Pro-interleukin-16"/>
    <property type="match status" value="1"/>
</dbReference>
<evidence type="ECO:0000256" key="11">
    <source>
        <dbReference type="ARBA" id="ARBA00024706"/>
    </source>
</evidence>
<feature type="region of interest" description="Disordered" evidence="13">
    <location>
        <begin position="686"/>
        <end position="1015"/>
    </location>
</feature>
<dbReference type="CDD" id="cd06760">
    <property type="entry name" value="PDZ4_PDZD2-PDZ2_hPro-IL-16-like"/>
    <property type="match status" value="1"/>
</dbReference>
<feature type="compositionally biased region" description="Polar residues" evidence="13">
    <location>
        <begin position="893"/>
        <end position="923"/>
    </location>
</feature>
<comment type="subunit">
    <text evidence="12">Homotetramer.</text>
</comment>
<dbReference type="Ensembl" id="ENSSDUT00000017424.1">
    <property type="protein sequence ID" value="ENSSDUP00000017111.1"/>
    <property type="gene ID" value="ENSSDUG00000012459.1"/>
</dbReference>
<dbReference type="Gene3D" id="2.30.42.10">
    <property type="match status" value="4"/>
</dbReference>
<feature type="compositionally biased region" description="Polar residues" evidence="13">
    <location>
        <begin position="931"/>
        <end position="947"/>
    </location>
</feature>
<evidence type="ECO:0000256" key="13">
    <source>
        <dbReference type="SAM" id="MobiDB-lite"/>
    </source>
</evidence>
<evidence type="ECO:0000256" key="12">
    <source>
        <dbReference type="RuleBase" id="RU363135"/>
    </source>
</evidence>
<dbReference type="InterPro" id="IPR055287">
    <property type="entry name" value="IL-16-like"/>
</dbReference>
<protein>
    <recommendedName>
        <fullName evidence="12">Pro-interleukin-16</fullName>
    </recommendedName>
    <component>
        <recommendedName>
            <fullName evidence="12">Interleukin-16</fullName>
            <shortName evidence="12">IL-16</shortName>
        </recommendedName>
        <alternativeName>
            <fullName evidence="12">Lymphocyte chemoattractant factor</fullName>
            <shortName evidence="12">LCF</shortName>
        </alternativeName>
    </component>
</protein>
<comment type="subcellular location">
    <subcellularLocation>
        <location evidence="12">Cytoplasm</location>
    </subcellularLocation>
    <subcellularLocation>
        <location evidence="1 12">Nucleus</location>
    </subcellularLocation>
    <subcellularLocation>
        <location evidence="12">Secreted</location>
    </subcellularLocation>
</comment>
<dbReference type="OMA" id="FFTKEAS"/>
<evidence type="ECO:0000256" key="6">
    <source>
        <dbReference type="ARBA" id="ARBA00022553"/>
    </source>
</evidence>
<keyword evidence="10 12" id="KW-0539">Nucleus</keyword>
<dbReference type="PRINTS" id="PR01931">
    <property type="entry name" value="INTRLEUKIN16"/>
</dbReference>
<feature type="domain" description="PDZ" evidence="14">
    <location>
        <begin position="226"/>
        <end position="312"/>
    </location>
</feature>